<protein>
    <recommendedName>
        <fullName evidence="4">Phosphohistidine phosphatase</fullName>
    </recommendedName>
</protein>
<dbReference type="Proteomes" id="UP000229740">
    <property type="component" value="Unassembled WGS sequence"/>
</dbReference>
<dbReference type="Gene3D" id="3.40.50.1240">
    <property type="entry name" value="Phosphoglycerate mutase-like"/>
    <property type="match status" value="1"/>
</dbReference>
<sequence length="273" mass="30768">MKFLYLVRHAKAISTELGINDFKRSLSKQGLQDAQNMGSRLKEKGIKPGLLMSSPADRALETAHIFARELNYPVRKIFLRDAFYDENLSIILEILKNRDESYDTLMLVGHEPSLSQIAALLLKGTEPVLRTGAVIGIALEIERWQDLDEAAGTLILFDFPTRATPKVYKRARKIITREIRASIEHRLENLDRGSSQQLNGILEKTSKRLAKQLTKVLQASQVEDIASVTQAEQRIDLLEQFAGEERDGDAVMEGCAPPDEQHERKETETSSQV</sequence>
<dbReference type="PANTHER" id="PTHR47623">
    <property type="entry name" value="OS09G0287300 PROTEIN"/>
    <property type="match status" value="1"/>
</dbReference>
<comment type="caution">
    <text evidence="2">The sequence shown here is derived from an EMBL/GenBank/DDBJ whole genome shotgun (WGS) entry which is preliminary data.</text>
</comment>
<evidence type="ECO:0008006" key="4">
    <source>
        <dbReference type="Google" id="ProtNLM"/>
    </source>
</evidence>
<evidence type="ECO:0000256" key="1">
    <source>
        <dbReference type="SAM" id="MobiDB-lite"/>
    </source>
</evidence>
<evidence type="ECO:0000313" key="3">
    <source>
        <dbReference type="Proteomes" id="UP000229740"/>
    </source>
</evidence>
<accession>A0A2G6EB04</accession>
<dbReference type="PANTHER" id="PTHR47623:SF1">
    <property type="entry name" value="OS09G0287300 PROTEIN"/>
    <property type="match status" value="1"/>
</dbReference>
<proteinExistence type="predicted"/>
<dbReference type="SUPFAM" id="SSF53254">
    <property type="entry name" value="Phosphoglycerate mutase-like"/>
    <property type="match status" value="1"/>
</dbReference>
<gene>
    <name evidence="2" type="ORF">CSB45_02765</name>
</gene>
<dbReference type="CDD" id="cd07040">
    <property type="entry name" value="HP"/>
    <property type="match status" value="1"/>
</dbReference>
<evidence type="ECO:0000313" key="2">
    <source>
        <dbReference type="EMBL" id="PID58938.1"/>
    </source>
</evidence>
<dbReference type="EMBL" id="PDPS01000021">
    <property type="protein sequence ID" value="PID58938.1"/>
    <property type="molecule type" value="Genomic_DNA"/>
</dbReference>
<dbReference type="InterPro" id="IPR029033">
    <property type="entry name" value="His_PPase_superfam"/>
</dbReference>
<feature type="region of interest" description="Disordered" evidence="1">
    <location>
        <begin position="246"/>
        <end position="273"/>
    </location>
</feature>
<reference evidence="2 3" key="1">
    <citation type="submission" date="2017-10" db="EMBL/GenBank/DDBJ databases">
        <title>Novel microbial diversity and functional potential in the marine mammal oral microbiome.</title>
        <authorList>
            <person name="Dudek N.K."/>
            <person name="Sun C.L."/>
            <person name="Burstein D."/>
            <person name="Kantor R.S."/>
            <person name="Aliaga Goltsman D.S."/>
            <person name="Bik E.M."/>
            <person name="Thomas B.C."/>
            <person name="Banfield J.F."/>
            <person name="Relman D.A."/>
        </authorList>
    </citation>
    <scope>NUCLEOTIDE SEQUENCE [LARGE SCALE GENOMIC DNA]</scope>
    <source>
        <strain evidence="2">DOLZORAL124_49_17</strain>
    </source>
</reference>
<dbReference type="InterPro" id="IPR013078">
    <property type="entry name" value="His_Pase_superF_clade-1"/>
</dbReference>
<dbReference type="AlphaFoldDB" id="A0A2G6EB04"/>
<name>A0A2G6EB04_9BACT</name>
<dbReference type="Pfam" id="PF00300">
    <property type="entry name" value="His_Phos_1"/>
    <property type="match status" value="1"/>
</dbReference>
<organism evidence="2 3">
    <name type="scientific">candidate division KSB3 bacterium</name>
    <dbReference type="NCBI Taxonomy" id="2044937"/>
    <lineage>
        <taxon>Bacteria</taxon>
        <taxon>candidate division KSB3</taxon>
    </lineage>
</organism>
<dbReference type="SMART" id="SM00855">
    <property type="entry name" value="PGAM"/>
    <property type="match status" value="1"/>
</dbReference>
<feature type="compositionally biased region" description="Basic and acidic residues" evidence="1">
    <location>
        <begin position="259"/>
        <end position="273"/>
    </location>
</feature>